<comment type="caution">
    <text evidence="1">The sequence shown here is derived from an EMBL/GenBank/DDBJ whole genome shotgun (WGS) entry which is preliminary data.</text>
</comment>
<organism evidence="1 2">
    <name type="scientific">Holotrichia oblita</name>
    <name type="common">Chafer beetle</name>
    <dbReference type="NCBI Taxonomy" id="644536"/>
    <lineage>
        <taxon>Eukaryota</taxon>
        <taxon>Metazoa</taxon>
        <taxon>Ecdysozoa</taxon>
        <taxon>Arthropoda</taxon>
        <taxon>Hexapoda</taxon>
        <taxon>Insecta</taxon>
        <taxon>Pterygota</taxon>
        <taxon>Neoptera</taxon>
        <taxon>Endopterygota</taxon>
        <taxon>Coleoptera</taxon>
        <taxon>Polyphaga</taxon>
        <taxon>Scarabaeiformia</taxon>
        <taxon>Scarabaeidae</taxon>
        <taxon>Melolonthinae</taxon>
        <taxon>Holotrichia</taxon>
    </lineage>
</organism>
<keyword evidence="2" id="KW-1185">Reference proteome</keyword>
<name>A0ACB9SN18_HOLOL</name>
<evidence type="ECO:0000313" key="1">
    <source>
        <dbReference type="EMBL" id="KAI4456518.1"/>
    </source>
</evidence>
<dbReference type="EMBL" id="CM043022">
    <property type="protein sequence ID" value="KAI4456518.1"/>
    <property type="molecule type" value="Genomic_DNA"/>
</dbReference>
<evidence type="ECO:0000313" key="2">
    <source>
        <dbReference type="Proteomes" id="UP001056778"/>
    </source>
</evidence>
<reference evidence="1" key="1">
    <citation type="submission" date="2022-04" db="EMBL/GenBank/DDBJ databases">
        <title>Chromosome-scale genome assembly of Holotrichia oblita Faldermann.</title>
        <authorList>
            <person name="Rongchong L."/>
        </authorList>
    </citation>
    <scope>NUCLEOTIDE SEQUENCE</scope>
    <source>
        <strain evidence="1">81SQS9</strain>
    </source>
</reference>
<sequence>MEKMSLSSSIIPLILVGFVVAQYDPYGQRPYNQNTDRPNYSQYDRNNPNNPNNPNSPYDRPGQGLSDRERYDRFDRNRTDPYGQQNPYNRDRYGQGQSPYGRDRLDPYDYNRTNPYDRNAAGYNPYNRSDPYGQRPYDGDHRYGQAGQYDRNYPAGQGGRFGGQDDGTCCEDYCYERDREQQTKFATVTSYQFASGRHQVNQDVPQCKPILFWSINKHGTNIPDYEVLQRMKGLDRIREDVVRNYNDQLFPLRGRLCPEDYDLLSRWRLNESITYYQGKELTPEGKEELRMLARRFQNKYRDLLSVPYSETHYYFKYANVDKIYDSYQAYLEGLFNNNIFNVHAVVDPGDLSRGYRSCYGGSYSSSTNYDPYNQNNNDQRYTSGGYQSSDGYSSSSSSNYAGQGGSGYSSSGYNQGQYGSSGYSTSGYNTGQQSNFNQGGFGSSSSFNPNRDYEYNQFKRNPEYMDVAKNVLRRLGFVNYMPNETIIEDIYNMCRYEKAWFPTRPSAWCVAFNKKQLDVLEYAQDLRQYFANGYGNEDVSNRLGCGILKEMYQRLKRGVEGYTSDPRVAVTFATEGSIENLLVAMGMAKDYTPLNAQNYYSQTRRKWRTANMSPFAANLVAVLHDLVDQAIKLAHPDFRKENLSKVKTILEKNSYPKEFYNKLITKRINKIYNTGTKSNNNIYHTIPYINNLSDTIKHELKKSDIHITFIPTNNRHLFTNLKTPIKHDNQSNVVYKLDCKDCNKCYIGQTKQYLKKRIYNHQYTVTHNVTAETALSKHSKDRRHNFDFQNTKILKKENNYKKRLIYEMIYIKKDENAVNFRTDIDNLSIIYNNLIHA</sequence>
<proteinExistence type="predicted"/>
<dbReference type="Proteomes" id="UP001056778">
    <property type="component" value="Chromosome 8"/>
</dbReference>
<accession>A0ACB9SN18</accession>
<gene>
    <name evidence="1" type="ORF">MML48_8g00014292</name>
</gene>
<protein>
    <submittedName>
        <fullName evidence="1">Multiple inositol polyphosphate phosphatase-related</fullName>
    </submittedName>
</protein>